<dbReference type="GO" id="GO:0016787">
    <property type="term" value="F:hydrolase activity"/>
    <property type="evidence" value="ECO:0007669"/>
    <property type="project" value="UniProtKB-UniRule"/>
</dbReference>
<comment type="caution">
    <text evidence="4">Lacks conserved residue(s) required for the propagation of feature annotation.</text>
</comment>
<dbReference type="PROSITE" id="PS51635">
    <property type="entry name" value="PNPLA"/>
    <property type="match status" value="1"/>
</dbReference>
<proteinExistence type="predicted"/>
<keyword evidence="3 4" id="KW-0443">Lipid metabolism</keyword>
<dbReference type="InterPro" id="IPR016035">
    <property type="entry name" value="Acyl_Trfase/lysoPLipase"/>
</dbReference>
<dbReference type="Pfam" id="PF01734">
    <property type="entry name" value="Patatin"/>
    <property type="match status" value="1"/>
</dbReference>
<dbReference type="SUPFAM" id="SSF52151">
    <property type="entry name" value="FabD/lysophospholipase-like"/>
    <property type="match status" value="1"/>
</dbReference>
<dbReference type="GO" id="GO:0016042">
    <property type="term" value="P:lipid catabolic process"/>
    <property type="evidence" value="ECO:0007669"/>
    <property type="project" value="UniProtKB-UniRule"/>
</dbReference>
<feature type="active site" description="Nucleophile" evidence="4">
    <location>
        <position position="82"/>
    </location>
</feature>
<dbReference type="Proteomes" id="UP000377595">
    <property type="component" value="Unassembled WGS sequence"/>
</dbReference>
<evidence type="ECO:0000256" key="4">
    <source>
        <dbReference type="PROSITE-ProRule" id="PRU01161"/>
    </source>
</evidence>
<sequence length="357" mass="37461">MGETEEGGELAWLGQAAAEIADRPLPAAPLAGPEPPRPIADVDLPPIGLVLAGGGAKGAYQVGAVRLLAEVGLRAAGFAGTSIGALNAAVLAGQPDLTSGAAVLAGTWREATSAAGTAMAPPGAEGVVEVGDLDQVGSLLDGLGGHVLRPGFIDALVERHVRGFLHPVWVSAFPALDPEIVGRHWAWALDGVRVAAGVRCEWIGLHERGLADARTAVLASAALPLLFPPRRLDGGVYRDGWYADNIPAGALLAHTDLDPIFVVHLSTGELWDHRDLRGRSVLEIRPSRPLTPPGRTFAALLDFTPRRFAALAALGYHDAAGVVRRWLGPRLATHRLRTTVMRAVEAVAALENHDYEM</sequence>
<organism evidence="6 7">
    <name type="scientific">Acrocarpospora pleiomorpha</name>
    <dbReference type="NCBI Taxonomy" id="90975"/>
    <lineage>
        <taxon>Bacteria</taxon>
        <taxon>Bacillati</taxon>
        <taxon>Actinomycetota</taxon>
        <taxon>Actinomycetes</taxon>
        <taxon>Streptosporangiales</taxon>
        <taxon>Streptosporangiaceae</taxon>
        <taxon>Acrocarpospora</taxon>
    </lineage>
</organism>
<name>A0A5M3XQF8_9ACTN</name>
<feature type="short sequence motif" description="GXSXG" evidence="4">
    <location>
        <begin position="80"/>
        <end position="84"/>
    </location>
</feature>
<dbReference type="PANTHER" id="PTHR14226">
    <property type="entry name" value="NEUROPATHY TARGET ESTERASE/SWISS CHEESE D.MELANOGASTER"/>
    <property type="match status" value="1"/>
</dbReference>
<gene>
    <name evidence="6" type="ORF">Aple_034140</name>
</gene>
<dbReference type="OrthoDB" id="3539525at2"/>
<feature type="domain" description="PNPLA" evidence="5">
    <location>
        <begin position="49"/>
        <end position="252"/>
    </location>
</feature>
<comment type="caution">
    <text evidence="6">The sequence shown here is derived from an EMBL/GenBank/DDBJ whole genome shotgun (WGS) entry which is preliminary data.</text>
</comment>
<dbReference type="PANTHER" id="PTHR14226:SF57">
    <property type="entry name" value="BLR7027 PROTEIN"/>
    <property type="match status" value="1"/>
</dbReference>
<keyword evidence="2 4" id="KW-0442">Lipid degradation</keyword>
<reference evidence="6 7" key="1">
    <citation type="submission" date="2019-10" db="EMBL/GenBank/DDBJ databases">
        <title>Whole genome shotgun sequence of Acrocarpospora pleiomorpha NBRC 16267.</title>
        <authorList>
            <person name="Ichikawa N."/>
            <person name="Kimura A."/>
            <person name="Kitahashi Y."/>
            <person name="Komaki H."/>
            <person name="Oguchi A."/>
        </authorList>
    </citation>
    <scope>NUCLEOTIDE SEQUENCE [LARGE SCALE GENOMIC DNA]</scope>
    <source>
        <strain evidence="6 7">NBRC 16267</strain>
    </source>
</reference>
<dbReference type="Gene3D" id="3.40.1090.10">
    <property type="entry name" value="Cytosolic phospholipase A2 catalytic domain"/>
    <property type="match status" value="2"/>
</dbReference>
<evidence type="ECO:0000256" key="2">
    <source>
        <dbReference type="ARBA" id="ARBA00022963"/>
    </source>
</evidence>
<evidence type="ECO:0000313" key="7">
    <source>
        <dbReference type="Proteomes" id="UP000377595"/>
    </source>
</evidence>
<keyword evidence="7" id="KW-1185">Reference proteome</keyword>
<evidence type="ECO:0000256" key="3">
    <source>
        <dbReference type="ARBA" id="ARBA00023098"/>
    </source>
</evidence>
<accession>A0A5M3XQF8</accession>
<feature type="short sequence motif" description="GXGXXG" evidence="4">
    <location>
        <begin position="53"/>
        <end position="58"/>
    </location>
</feature>
<evidence type="ECO:0000313" key="6">
    <source>
        <dbReference type="EMBL" id="GES20518.1"/>
    </source>
</evidence>
<feature type="active site" description="Proton acceptor" evidence="4">
    <location>
        <position position="239"/>
    </location>
</feature>
<dbReference type="EMBL" id="BLAF01000017">
    <property type="protein sequence ID" value="GES20518.1"/>
    <property type="molecule type" value="Genomic_DNA"/>
</dbReference>
<keyword evidence="1 4" id="KW-0378">Hydrolase</keyword>
<protein>
    <submittedName>
        <fullName evidence="6">Phospholipase</fullName>
    </submittedName>
</protein>
<evidence type="ECO:0000256" key="1">
    <source>
        <dbReference type="ARBA" id="ARBA00022801"/>
    </source>
</evidence>
<dbReference type="InterPro" id="IPR050301">
    <property type="entry name" value="NTE"/>
</dbReference>
<evidence type="ECO:0000259" key="5">
    <source>
        <dbReference type="PROSITE" id="PS51635"/>
    </source>
</evidence>
<dbReference type="InterPro" id="IPR002641">
    <property type="entry name" value="PNPLA_dom"/>
</dbReference>
<dbReference type="RefSeq" id="WP_155345562.1">
    <property type="nucleotide sequence ID" value="NZ_BAAAHM010000025.1"/>
</dbReference>
<dbReference type="AlphaFoldDB" id="A0A5M3XQF8"/>